<reference evidence="1 2" key="1">
    <citation type="submission" date="2017-05" db="EMBL/GenBank/DDBJ databases">
        <title>whole genome sequence of Prevotella melaninogenica GAI 07411.</title>
        <authorList>
            <person name="Kondo Y."/>
            <person name="Hoshino T."/>
        </authorList>
    </citation>
    <scope>NUCLEOTIDE SEQUENCE [LARGE SCALE GENOMIC DNA]</scope>
    <source>
        <strain evidence="1 2">GAI 07411</strain>
    </source>
</reference>
<organism evidence="1 2">
    <name type="scientific">Prevotella melaninogenica</name>
    <dbReference type="NCBI Taxonomy" id="28132"/>
    <lineage>
        <taxon>Bacteria</taxon>
        <taxon>Pseudomonadati</taxon>
        <taxon>Bacteroidota</taxon>
        <taxon>Bacteroidia</taxon>
        <taxon>Bacteroidales</taxon>
        <taxon>Prevotellaceae</taxon>
        <taxon>Prevotella</taxon>
    </lineage>
</organism>
<name>A0A250KJG3_9BACT</name>
<evidence type="ECO:0000313" key="2">
    <source>
        <dbReference type="Proteomes" id="UP000267517"/>
    </source>
</evidence>
<evidence type="ECO:0000313" key="1">
    <source>
        <dbReference type="EMBL" id="BBA29828.1"/>
    </source>
</evidence>
<dbReference type="Proteomes" id="UP000267517">
    <property type="component" value="Chromosome II"/>
</dbReference>
<accession>A0A250KJG3</accession>
<sequence length="66" mass="7765">MFSCVNIKCIFGCDVGYCYYSSLLQEEITLRDSNIKFLFSCSMGLRFVKYDFFAKIRIKDDISNTY</sequence>
<dbReference type="EMBL" id="AP018050">
    <property type="protein sequence ID" value="BBA29828.1"/>
    <property type="molecule type" value="Genomic_DNA"/>
</dbReference>
<protein>
    <submittedName>
        <fullName evidence="1">Uncharacterized protein</fullName>
    </submittedName>
</protein>
<dbReference type="AlphaFoldDB" id="A0A250KJG3"/>
<gene>
    <name evidence="1" type="ORF">PMEL_200354</name>
</gene>
<proteinExistence type="predicted"/>